<reference evidence="4" key="1">
    <citation type="submission" date="2016-06" db="UniProtKB">
        <authorList>
            <consortium name="WormBaseParasite"/>
        </authorList>
    </citation>
    <scope>IDENTIFICATION</scope>
</reference>
<sequence length="99" mass="11240">MATQTARILCAYVRKFTYCRTRNVSGERLPLCAIALLWGQLGHSVFNGALAQRAVSVSSHLPTQLVSKHRARANNEQNTIRADKRRLWPEHLQHKHLVA</sequence>
<accession>A0A183UXE8</accession>
<dbReference type="AlphaFoldDB" id="A0A183UXE8"/>
<gene>
    <name evidence="2" type="ORF">TCNE_LOCUS13168</name>
</gene>
<organism evidence="3 4">
    <name type="scientific">Toxocara canis</name>
    <name type="common">Canine roundworm</name>
    <dbReference type="NCBI Taxonomy" id="6265"/>
    <lineage>
        <taxon>Eukaryota</taxon>
        <taxon>Metazoa</taxon>
        <taxon>Ecdysozoa</taxon>
        <taxon>Nematoda</taxon>
        <taxon>Chromadorea</taxon>
        <taxon>Rhabditida</taxon>
        <taxon>Spirurina</taxon>
        <taxon>Ascaridomorpha</taxon>
        <taxon>Ascaridoidea</taxon>
        <taxon>Toxocaridae</taxon>
        <taxon>Toxocara</taxon>
    </lineage>
</organism>
<evidence type="ECO:0000256" key="1">
    <source>
        <dbReference type="SAM" id="MobiDB-lite"/>
    </source>
</evidence>
<evidence type="ECO:0000313" key="3">
    <source>
        <dbReference type="Proteomes" id="UP000050794"/>
    </source>
</evidence>
<reference evidence="2 3" key="2">
    <citation type="submission" date="2018-11" db="EMBL/GenBank/DDBJ databases">
        <authorList>
            <consortium name="Pathogen Informatics"/>
        </authorList>
    </citation>
    <scope>NUCLEOTIDE SEQUENCE [LARGE SCALE GENOMIC DNA]</scope>
</reference>
<keyword evidence="3" id="KW-1185">Reference proteome</keyword>
<protein>
    <submittedName>
        <fullName evidence="4">Secreted protein</fullName>
    </submittedName>
</protein>
<dbReference type="Proteomes" id="UP000050794">
    <property type="component" value="Unassembled WGS sequence"/>
</dbReference>
<evidence type="ECO:0000313" key="4">
    <source>
        <dbReference type="WBParaSite" id="TCNE_0001316801-mRNA-1"/>
    </source>
</evidence>
<dbReference type="EMBL" id="UYWY01021592">
    <property type="protein sequence ID" value="VDM44489.1"/>
    <property type="molecule type" value="Genomic_DNA"/>
</dbReference>
<dbReference type="WBParaSite" id="TCNE_0001316801-mRNA-1">
    <property type="protein sequence ID" value="TCNE_0001316801-mRNA-1"/>
    <property type="gene ID" value="TCNE_0001316801"/>
</dbReference>
<evidence type="ECO:0000313" key="2">
    <source>
        <dbReference type="EMBL" id="VDM44489.1"/>
    </source>
</evidence>
<proteinExistence type="predicted"/>
<name>A0A183UXE8_TOXCA</name>
<feature type="region of interest" description="Disordered" evidence="1">
    <location>
        <begin position="66"/>
        <end position="85"/>
    </location>
</feature>